<evidence type="ECO:0000313" key="2">
    <source>
        <dbReference type="EMBL" id="MBW3127287.1"/>
    </source>
</evidence>
<feature type="domain" description="Peptidase S24/S26A/S26B/S26C" evidence="1">
    <location>
        <begin position="26"/>
        <end position="139"/>
    </location>
</feature>
<dbReference type="CDD" id="cd06529">
    <property type="entry name" value="S24_LexA-like"/>
    <property type="match status" value="1"/>
</dbReference>
<organism evidence="2 3">
    <name type="scientific">Hymenobacter profundi</name>
    <dbReference type="NCBI Taxonomy" id="1982110"/>
    <lineage>
        <taxon>Bacteria</taxon>
        <taxon>Pseudomonadati</taxon>
        <taxon>Bacteroidota</taxon>
        <taxon>Cytophagia</taxon>
        <taxon>Cytophagales</taxon>
        <taxon>Hymenobacteraceae</taxon>
        <taxon>Hymenobacter</taxon>
    </lineage>
</organism>
<evidence type="ECO:0000313" key="3">
    <source>
        <dbReference type="Proteomes" id="UP000826188"/>
    </source>
</evidence>
<dbReference type="RefSeq" id="WP_219156472.1">
    <property type="nucleotide sequence ID" value="NZ_JAHWGL010000003.1"/>
</dbReference>
<dbReference type="PANTHER" id="PTHR33516">
    <property type="entry name" value="LEXA REPRESSOR"/>
    <property type="match status" value="1"/>
</dbReference>
<dbReference type="PANTHER" id="PTHR33516:SF2">
    <property type="entry name" value="LEXA REPRESSOR-RELATED"/>
    <property type="match status" value="1"/>
</dbReference>
<reference evidence="2 3" key="1">
    <citation type="submission" date="2021-07" db="EMBL/GenBank/DDBJ databases">
        <title>Hymenobacter profundi sp. nov., isolated from deep-sea water.</title>
        <authorList>
            <person name="Kim M.K."/>
        </authorList>
    </citation>
    <scope>NUCLEOTIDE SEQUENCE [LARGE SCALE GENOMIC DNA]</scope>
    <source>
        <strain evidence="2 3">M2</strain>
    </source>
</reference>
<dbReference type="Proteomes" id="UP000826188">
    <property type="component" value="Unassembled WGS sequence"/>
</dbReference>
<comment type="caution">
    <text evidence="2">The sequence shown here is derived from an EMBL/GenBank/DDBJ whole genome shotgun (WGS) entry which is preliminary data.</text>
</comment>
<keyword evidence="3" id="KW-1185">Reference proteome</keyword>
<dbReference type="EMBL" id="JAHWGL010000003">
    <property type="protein sequence ID" value="MBW3127287.1"/>
    <property type="molecule type" value="Genomic_DNA"/>
</dbReference>
<name>A0ABS6WUN8_9BACT</name>
<dbReference type="InterPro" id="IPR050077">
    <property type="entry name" value="LexA_repressor"/>
</dbReference>
<dbReference type="Pfam" id="PF00717">
    <property type="entry name" value="Peptidase_S24"/>
    <property type="match status" value="1"/>
</dbReference>
<evidence type="ECO:0000259" key="1">
    <source>
        <dbReference type="Pfam" id="PF00717"/>
    </source>
</evidence>
<proteinExistence type="predicted"/>
<protein>
    <submittedName>
        <fullName evidence="2">UmuDC operon-like protein</fullName>
    </submittedName>
</protein>
<gene>
    <name evidence="2" type="ORF">KYK14_01880</name>
</gene>
<dbReference type="InterPro" id="IPR039418">
    <property type="entry name" value="LexA-like"/>
</dbReference>
<sequence length="153" mass="17081">MPAMYTVDILHVIQEPAWLMYCETPVPAGVPIPPESYRGPSIDLNKLLLPHPHSTYLARVNGDSMDGPPSYIRDGAFMTIDCSLKPEPGHLVVAALDGEFTVKRLEKRGSTFWLIPDNPNHQPIDLSLQGKNFEVWGVVTHVITDMVGRPRRL</sequence>
<accession>A0ABS6WUN8</accession>
<dbReference type="InterPro" id="IPR015927">
    <property type="entry name" value="Peptidase_S24_S26A/B/C"/>
</dbReference>